<evidence type="ECO:0000313" key="3">
    <source>
        <dbReference type="WBParaSite" id="nRc.2.0.1.t22219-RA"/>
    </source>
</evidence>
<organism evidence="2 3">
    <name type="scientific">Romanomermis culicivorax</name>
    <name type="common">Nematode worm</name>
    <dbReference type="NCBI Taxonomy" id="13658"/>
    <lineage>
        <taxon>Eukaryota</taxon>
        <taxon>Metazoa</taxon>
        <taxon>Ecdysozoa</taxon>
        <taxon>Nematoda</taxon>
        <taxon>Enoplea</taxon>
        <taxon>Dorylaimia</taxon>
        <taxon>Mermithida</taxon>
        <taxon>Mermithoidea</taxon>
        <taxon>Mermithidae</taxon>
        <taxon>Romanomermis</taxon>
    </lineage>
</organism>
<keyword evidence="1" id="KW-0472">Membrane</keyword>
<dbReference type="AlphaFoldDB" id="A0A915J936"/>
<dbReference type="WBParaSite" id="nRc.2.0.1.t22219-RA">
    <property type="protein sequence ID" value="nRc.2.0.1.t22219-RA"/>
    <property type="gene ID" value="nRc.2.0.1.g22219"/>
</dbReference>
<keyword evidence="1" id="KW-0812">Transmembrane</keyword>
<dbReference type="Proteomes" id="UP000887565">
    <property type="component" value="Unplaced"/>
</dbReference>
<protein>
    <submittedName>
        <fullName evidence="3">Uncharacterized protein</fullName>
    </submittedName>
</protein>
<evidence type="ECO:0000313" key="2">
    <source>
        <dbReference type="Proteomes" id="UP000887565"/>
    </source>
</evidence>
<proteinExistence type="predicted"/>
<keyword evidence="1" id="KW-1133">Transmembrane helix</keyword>
<sequence length="119" mass="13885">MIDRVIHAACLLTTIILYTVAGIVSFKRTKTSLVRRNERAYRNEVRLLIQEIMDSNLLTSRVYDYFTVSPEDEEKAKCNGCELTRNRNIYQEHEKNFARRKSIDLVSSNSKFTPKPIID</sequence>
<keyword evidence="2" id="KW-1185">Reference proteome</keyword>
<feature type="transmembrane region" description="Helical" evidence="1">
    <location>
        <begin position="6"/>
        <end position="26"/>
    </location>
</feature>
<evidence type="ECO:0000256" key="1">
    <source>
        <dbReference type="SAM" id="Phobius"/>
    </source>
</evidence>
<name>A0A915J936_ROMCU</name>
<accession>A0A915J936</accession>
<reference evidence="3" key="1">
    <citation type="submission" date="2022-11" db="UniProtKB">
        <authorList>
            <consortium name="WormBaseParasite"/>
        </authorList>
    </citation>
    <scope>IDENTIFICATION</scope>
</reference>